<reference evidence="1 2" key="1">
    <citation type="submission" date="2016-10" db="EMBL/GenBank/DDBJ databases">
        <authorList>
            <person name="de Groot N.N."/>
        </authorList>
    </citation>
    <scope>NUCLEOTIDE SEQUENCE [LARGE SCALE GENOMIC DNA]</scope>
    <source>
        <strain evidence="1 2">DSM 12992</strain>
    </source>
</reference>
<dbReference type="OrthoDB" id="2612750at2"/>
<evidence type="ECO:0000313" key="2">
    <source>
        <dbReference type="Proteomes" id="UP000199263"/>
    </source>
</evidence>
<protein>
    <submittedName>
        <fullName evidence="1">Uncharacterized protein</fullName>
    </submittedName>
</protein>
<gene>
    <name evidence="1" type="ORF">SAMN05421842_10430</name>
</gene>
<dbReference type="STRING" id="119641.SAMN05421842_10430"/>
<name>A0A1I1JI61_9CLOT</name>
<dbReference type="EMBL" id="FOMG01000004">
    <property type="protein sequence ID" value="SFC47861.1"/>
    <property type="molecule type" value="Genomic_DNA"/>
</dbReference>
<dbReference type="RefSeq" id="WP_090089000.1">
    <property type="nucleotide sequence ID" value="NZ_FOMG01000004.1"/>
</dbReference>
<organism evidence="1 2">
    <name type="scientific">Clostridium uliginosum</name>
    <dbReference type="NCBI Taxonomy" id="119641"/>
    <lineage>
        <taxon>Bacteria</taxon>
        <taxon>Bacillati</taxon>
        <taxon>Bacillota</taxon>
        <taxon>Clostridia</taxon>
        <taxon>Eubacteriales</taxon>
        <taxon>Clostridiaceae</taxon>
        <taxon>Clostridium</taxon>
    </lineage>
</organism>
<proteinExistence type="predicted"/>
<dbReference type="AlphaFoldDB" id="A0A1I1JI61"/>
<evidence type="ECO:0000313" key="1">
    <source>
        <dbReference type="EMBL" id="SFC47861.1"/>
    </source>
</evidence>
<dbReference type="Proteomes" id="UP000199263">
    <property type="component" value="Unassembled WGS sequence"/>
</dbReference>
<keyword evidence="2" id="KW-1185">Reference proteome</keyword>
<sequence>MIKSQLNKEDYEKIFEFATQVQNIRTNFRSTILMNLSDFFGYNHLTFFLADEKGSFTNPVSTNINPTLTKNYLNYYHSTDIFHPVKEPNLIFQKNVISITDIMPYNQF</sequence>
<accession>A0A1I1JI61</accession>